<evidence type="ECO:0000313" key="2">
    <source>
        <dbReference type="Proteomes" id="UP000826793"/>
    </source>
</evidence>
<dbReference type="Proteomes" id="UP000826793">
    <property type="component" value="Unassembled WGS sequence"/>
</dbReference>
<accession>A0A9D2SGM9</accession>
<dbReference type="EMBL" id="DWXG01000071">
    <property type="protein sequence ID" value="HJB98612.1"/>
    <property type="molecule type" value="Genomic_DNA"/>
</dbReference>
<comment type="caution">
    <text evidence="1">The sequence shown here is derived from an EMBL/GenBank/DDBJ whole genome shotgun (WGS) entry which is preliminary data.</text>
</comment>
<name>A0A9D2SGM9_9FIRM</name>
<dbReference type="AlphaFoldDB" id="A0A9D2SGM9"/>
<protein>
    <submittedName>
        <fullName evidence="1">DUF4317 domain-containing protein</fullName>
    </submittedName>
</protein>
<gene>
    <name evidence="1" type="ORF">H9710_08550</name>
</gene>
<proteinExistence type="predicted"/>
<sequence length="222" mass="25176">MNEKEVAELRRRFRPEKSSVNHVRGCYVSPQGEVVSRFDQSLALMPQEEGENLLNLLRKSLSGSLGRNLIGVSFSTAQVVDSPEHKLLMALRDSELKDEESLEAFFQAVAQSFRLEDMGYLILLAYDSYDVPYRGKDGGTLEDASETVYSYILCSLCPVKETKPVLSYRVPENLFCNREVDWTVSAPEAGFLFPAFDDRCANLYETLYYTKNTAESHQELVD</sequence>
<feature type="non-terminal residue" evidence="1">
    <location>
        <position position="222"/>
    </location>
</feature>
<organism evidence="1 2">
    <name type="scientific">Candidatus Acutalibacter pullicola</name>
    <dbReference type="NCBI Taxonomy" id="2838417"/>
    <lineage>
        <taxon>Bacteria</taxon>
        <taxon>Bacillati</taxon>
        <taxon>Bacillota</taxon>
        <taxon>Clostridia</taxon>
        <taxon>Eubacteriales</taxon>
        <taxon>Acutalibacteraceae</taxon>
        <taxon>Acutalibacter</taxon>
    </lineage>
</organism>
<reference evidence="1" key="1">
    <citation type="journal article" date="2021" name="PeerJ">
        <title>Extensive microbial diversity within the chicken gut microbiome revealed by metagenomics and culture.</title>
        <authorList>
            <person name="Gilroy R."/>
            <person name="Ravi A."/>
            <person name="Getino M."/>
            <person name="Pursley I."/>
            <person name="Horton D.L."/>
            <person name="Alikhan N.F."/>
            <person name="Baker D."/>
            <person name="Gharbi K."/>
            <person name="Hall N."/>
            <person name="Watson M."/>
            <person name="Adriaenssens E.M."/>
            <person name="Foster-Nyarko E."/>
            <person name="Jarju S."/>
            <person name="Secka A."/>
            <person name="Antonio M."/>
            <person name="Oren A."/>
            <person name="Chaudhuri R.R."/>
            <person name="La Ragione R."/>
            <person name="Hildebrand F."/>
            <person name="Pallen M.J."/>
        </authorList>
    </citation>
    <scope>NUCLEOTIDE SEQUENCE</scope>
    <source>
        <strain evidence="1">CHK185-1770</strain>
    </source>
</reference>
<dbReference type="Pfam" id="PF14199">
    <property type="entry name" value="DUF4317"/>
    <property type="match status" value="1"/>
</dbReference>
<dbReference type="InterPro" id="IPR025466">
    <property type="entry name" value="DUF4317"/>
</dbReference>
<evidence type="ECO:0000313" key="1">
    <source>
        <dbReference type="EMBL" id="HJB98612.1"/>
    </source>
</evidence>
<reference evidence="1" key="2">
    <citation type="submission" date="2021-04" db="EMBL/GenBank/DDBJ databases">
        <authorList>
            <person name="Gilroy R."/>
        </authorList>
    </citation>
    <scope>NUCLEOTIDE SEQUENCE</scope>
    <source>
        <strain evidence="1">CHK185-1770</strain>
    </source>
</reference>